<evidence type="ECO:0000313" key="1">
    <source>
        <dbReference type="EMBL" id="KAI8013797.1"/>
    </source>
</evidence>
<gene>
    <name evidence="1" type="ORF">LOK49_LG05G01771</name>
</gene>
<dbReference type="Proteomes" id="UP001060215">
    <property type="component" value="Chromosome 4"/>
</dbReference>
<organism evidence="1 2">
    <name type="scientific">Camellia lanceoleosa</name>
    <dbReference type="NCBI Taxonomy" id="1840588"/>
    <lineage>
        <taxon>Eukaryota</taxon>
        <taxon>Viridiplantae</taxon>
        <taxon>Streptophyta</taxon>
        <taxon>Embryophyta</taxon>
        <taxon>Tracheophyta</taxon>
        <taxon>Spermatophyta</taxon>
        <taxon>Magnoliopsida</taxon>
        <taxon>eudicotyledons</taxon>
        <taxon>Gunneridae</taxon>
        <taxon>Pentapetalae</taxon>
        <taxon>asterids</taxon>
        <taxon>Ericales</taxon>
        <taxon>Theaceae</taxon>
        <taxon>Camellia</taxon>
    </lineage>
</organism>
<protein>
    <submittedName>
        <fullName evidence="1">L10-interacting MYB domain-containing protein</fullName>
    </submittedName>
</protein>
<dbReference type="EMBL" id="CM045761">
    <property type="protein sequence ID" value="KAI8013797.1"/>
    <property type="molecule type" value="Genomic_DNA"/>
</dbReference>
<reference evidence="1 2" key="1">
    <citation type="journal article" date="2022" name="Plant J.">
        <title>Chromosome-level genome of Camellia lanceoleosa provides a valuable resource for understanding genome evolution and self-incompatibility.</title>
        <authorList>
            <person name="Gong W."/>
            <person name="Xiao S."/>
            <person name="Wang L."/>
            <person name="Liao Z."/>
            <person name="Chang Y."/>
            <person name="Mo W."/>
            <person name="Hu G."/>
            <person name="Li W."/>
            <person name="Zhao G."/>
            <person name="Zhu H."/>
            <person name="Hu X."/>
            <person name="Ji K."/>
            <person name="Xiang X."/>
            <person name="Song Q."/>
            <person name="Yuan D."/>
            <person name="Jin S."/>
            <person name="Zhang L."/>
        </authorList>
    </citation>
    <scope>NUCLEOTIDE SEQUENCE [LARGE SCALE GENOMIC DNA]</scope>
    <source>
        <strain evidence="1">SQ_2022a</strain>
    </source>
</reference>
<keyword evidence="2" id="KW-1185">Reference proteome</keyword>
<evidence type="ECO:0000313" key="2">
    <source>
        <dbReference type="Proteomes" id="UP001060215"/>
    </source>
</evidence>
<name>A0ACC0HMP3_9ERIC</name>
<sequence>MSSSSNYYSSGESFDLRYEALKCDCGLRAAIRVTESNKPSKGRLYFICEKRNCQFWRWCIPKSITMVERLRNERMLDQNQNMKTVGLKVKNQMLEQSNAFMKQLVRYPDVAKFRRMSLQFADDLDILFSDAAVTGEWAYTPSSGVMPQTNETAQEFHTQYDADLEVVYPSELNKKQSSNTDGLSTKSKTKKKFTSAALLNKTLDRIVNVVESSSATSTQTSSRYPSIAECLAKLESIPGVSPDDELYVWAAKLILQDKRRECFMSLPTNEVRLRFLKLEMEMEKTTTSYRG</sequence>
<proteinExistence type="predicted"/>
<accession>A0ACC0HMP3</accession>
<comment type="caution">
    <text evidence="1">The sequence shown here is derived from an EMBL/GenBank/DDBJ whole genome shotgun (WGS) entry which is preliminary data.</text>
</comment>